<protein>
    <submittedName>
        <fullName evidence="2">Uncharacterized protein</fullName>
    </submittedName>
</protein>
<reference evidence="1 4" key="2">
    <citation type="submission" date="2020-12" db="EMBL/GenBank/DDBJ databases">
        <title>FDA dAtabase for Regulatory Grade micrObial Sequences (FDA-ARGOS): Supporting development and validation of Infectious Disease Dx tests.</title>
        <authorList>
            <person name="Nelson B."/>
            <person name="Plummer A."/>
            <person name="Tallon L."/>
            <person name="Sadzewicz L."/>
            <person name="Zhao X."/>
            <person name="Boylan J."/>
            <person name="Ott S."/>
            <person name="Bowen H."/>
            <person name="Vavikolanu K."/>
            <person name="Mehta A."/>
            <person name="Aluvathingal J."/>
            <person name="Nadendla S."/>
            <person name="Myers T."/>
            <person name="Yan Y."/>
            <person name="Sichtig H."/>
        </authorList>
    </citation>
    <scope>NUCLEOTIDE SEQUENCE [LARGE SCALE GENOMIC DNA]</scope>
    <source>
        <strain evidence="1 4">FDAARGOS_923</strain>
    </source>
</reference>
<accession>A0A8B5YD46</accession>
<dbReference type="EMBL" id="NILC01000021">
    <property type="protein sequence ID" value="TWL28466.1"/>
    <property type="molecule type" value="Genomic_DNA"/>
</dbReference>
<dbReference type="AlphaFoldDB" id="A0A8B5YD46"/>
<evidence type="ECO:0000313" key="2">
    <source>
        <dbReference type="EMBL" id="TWL28466.1"/>
    </source>
</evidence>
<dbReference type="RefSeq" id="WP_026699322.1">
    <property type="nucleotide sequence ID" value="NZ_CP065647.1"/>
</dbReference>
<sequence>MRVRVYKIEHLMADNIFADGSLLTSFSIGMRAEATVEFESGNRLEAVFEFPEADTLSFVEAERLIRKELGAE</sequence>
<organism evidence="2 3">
    <name type="scientific">Bacillus licheniformis</name>
    <dbReference type="NCBI Taxonomy" id="1402"/>
    <lineage>
        <taxon>Bacteria</taxon>
        <taxon>Bacillati</taxon>
        <taxon>Bacillota</taxon>
        <taxon>Bacilli</taxon>
        <taxon>Bacillales</taxon>
        <taxon>Bacillaceae</taxon>
        <taxon>Bacillus</taxon>
    </lineage>
</organism>
<reference evidence="2 3" key="1">
    <citation type="submission" date="2019-06" db="EMBL/GenBank/DDBJ databases">
        <title>Genome sequence analysis of &gt;100 Bacillus licheniformis strains suggests intrinsic resistance to this species.</title>
        <authorList>
            <person name="Wels M."/>
            <person name="Siezen R.J."/>
            <person name="Johansen E."/>
            <person name="Stuer-Lauridsen B."/>
            <person name="Bjerre K."/>
            <person name="Nielsen B.K.K."/>
        </authorList>
    </citation>
    <scope>NUCLEOTIDE SEQUENCE [LARGE SCALE GENOMIC DNA]</scope>
    <source>
        <strain evidence="2 3">BAC-16736</strain>
    </source>
</reference>
<gene>
    <name evidence="2" type="ORF">CHCC16736_3068</name>
    <name evidence="1" type="ORF">I6G80_18920</name>
</gene>
<proteinExistence type="predicted"/>
<dbReference type="Proteomes" id="UP000435910">
    <property type="component" value="Unassembled WGS sequence"/>
</dbReference>
<evidence type="ECO:0000313" key="4">
    <source>
        <dbReference type="Proteomes" id="UP000595038"/>
    </source>
</evidence>
<dbReference type="Proteomes" id="UP000595038">
    <property type="component" value="Chromosome"/>
</dbReference>
<evidence type="ECO:0000313" key="3">
    <source>
        <dbReference type="Proteomes" id="UP000435910"/>
    </source>
</evidence>
<evidence type="ECO:0000313" key="1">
    <source>
        <dbReference type="EMBL" id="QPR71874.1"/>
    </source>
</evidence>
<name>A0A8B5YD46_BACLI</name>
<dbReference type="EMBL" id="CP065647">
    <property type="protein sequence ID" value="QPR71874.1"/>
    <property type="molecule type" value="Genomic_DNA"/>
</dbReference>